<keyword evidence="2" id="KW-1185">Reference proteome</keyword>
<dbReference type="InParanoid" id="K4A3R3"/>
<dbReference type="HOGENOM" id="CLU_2417401_0_0_1"/>
<accession>K4A3R3</accession>
<protein>
    <submittedName>
        <fullName evidence="1">Uncharacterized protein</fullName>
    </submittedName>
</protein>
<reference evidence="1" key="2">
    <citation type="submission" date="2018-08" db="UniProtKB">
        <authorList>
            <consortium name="EnsemblPlants"/>
        </authorList>
    </citation>
    <scope>IDENTIFICATION</scope>
    <source>
        <strain evidence="1">Yugu1</strain>
    </source>
</reference>
<organism evidence="1 2">
    <name type="scientific">Setaria italica</name>
    <name type="common">Foxtail millet</name>
    <name type="synonym">Panicum italicum</name>
    <dbReference type="NCBI Taxonomy" id="4555"/>
    <lineage>
        <taxon>Eukaryota</taxon>
        <taxon>Viridiplantae</taxon>
        <taxon>Streptophyta</taxon>
        <taxon>Embryophyta</taxon>
        <taxon>Tracheophyta</taxon>
        <taxon>Spermatophyta</taxon>
        <taxon>Magnoliopsida</taxon>
        <taxon>Liliopsida</taxon>
        <taxon>Poales</taxon>
        <taxon>Poaceae</taxon>
        <taxon>PACMAD clade</taxon>
        <taxon>Panicoideae</taxon>
        <taxon>Panicodae</taxon>
        <taxon>Paniceae</taxon>
        <taxon>Cenchrinae</taxon>
        <taxon>Setaria</taxon>
    </lineage>
</organism>
<dbReference type="Proteomes" id="UP000004995">
    <property type="component" value="Unassembled WGS sequence"/>
</dbReference>
<name>K4A3R3_SETIT</name>
<evidence type="ECO:0000313" key="1">
    <source>
        <dbReference type="EnsemblPlants" id="KQL27278"/>
    </source>
</evidence>
<reference evidence="2" key="1">
    <citation type="journal article" date="2012" name="Nat. Biotechnol.">
        <title>Reference genome sequence of the model plant Setaria.</title>
        <authorList>
            <person name="Bennetzen J.L."/>
            <person name="Schmutz J."/>
            <person name="Wang H."/>
            <person name="Percifield R."/>
            <person name="Hawkins J."/>
            <person name="Pontaroli A.C."/>
            <person name="Estep M."/>
            <person name="Feng L."/>
            <person name="Vaughn J.N."/>
            <person name="Grimwood J."/>
            <person name="Jenkins J."/>
            <person name="Barry K."/>
            <person name="Lindquist E."/>
            <person name="Hellsten U."/>
            <person name="Deshpande S."/>
            <person name="Wang X."/>
            <person name="Wu X."/>
            <person name="Mitros T."/>
            <person name="Triplett J."/>
            <person name="Yang X."/>
            <person name="Ye C.Y."/>
            <person name="Mauro-Herrera M."/>
            <person name="Wang L."/>
            <person name="Li P."/>
            <person name="Sharma M."/>
            <person name="Sharma R."/>
            <person name="Ronald P.C."/>
            <person name="Panaud O."/>
            <person name="Kellogg E.A."/>
            <person name="Brutnell T.P."/>
            <person name="Doust A.N."/>
            <person name="Tuskan G.A."/>
            <person name="Rokhsar D."/>
            <person name="Devos K.M."/>
        </authorList>
    </citation>
    <scope>NUCLEOTIDE SEQUENCE [LARGE SCALE GENOMIC DNA]</scope>
    <source>
        <strain evidence="2">cv. Yugu1</strain>
    </source>
</reference>
<evidence type="ECO:0000313" key="2">
    <source>
        <dbReference type="Proteomes" id="UP000004995"/>
    </source>
</evidence>
<sequence length="92" mass="9256">MTTAVNHSCMSASPQLKSVSRALQPPAKSVATCQLMLTPQKSPQGMGLGTAKRFWSAHGSASLARLPNGMSSAKGGSSIAGAVVLQDADTAG</sequence>
<dbReference type="EnsemblPlants" id="KQL27278">
    <property type="protein sequence ID" value="KQL27278"/>
    <property type="gene ID" value="SETIT_033516mg"/>
</dbReference>
<dbReference type="Gramene" id="KQL27278">
    <property type="protein sequence ID" value="KQL27278"/>
    <property type="gene ID" value="SETIT_033516mg"/>
</dbReference>
<dbReference type="AlphaFoldDB" id="K4A3R3"/>
<proteinExistence type="predicted"/>
<dbReference type="EMBL" id="AGNK02001383">
    <property type="status" value="NOT_ANNOTATED_CDS"/>
    <property type="molecule type" value="Genomic_DNA"/>
</dbReference>